<keyword evidence="1" id="KW-0238">DNA-binding</keyword>
<evidence type="ECO:0000313" key="1">
    <source>
        <dbReference type="EMBL" id="CAI9947464.1"/>
    </source>
</evidence>
<dbReference type="Gene3D" id="1.10.10.60">
    <property type="entry name" value="Homeodomain-like"/>
    <property type="match status" value="1"/>
</dbReference>
<protein>
    <submittedName>
        <fullName evidence="1">Myb-like DNA-binding domain-containing protein</fullName>
    </submittedName>
    <submittedName>
        <fullName evidence="2">Myb-like_DNA-binding domain-containing protein</fullName>
    </submittedName>
</protein>
<comment type="caution">
    <text evidence="1">The sequence shown here is derived from an EMBL/GenBank/DDBJ whole genome shotgun (WGS) entry which is preliminary data.</text>
</comment>
<evidence type="ECO:0000313" key="3">
    <source>
        <dbReference type="Proteomes" id="UP001642409"/>
    </source>
</evidence>
<dbReference type="CDD" id="cd00167">
    <property type="entry name" value="SANT"/>
    <property type="match status" value="1"/>
</dbReference>
<sequence length="259" mass="30760">MSKCCETLYTGKYQLQYQLLLYYIRYFQSIQLIFDTPEIERLTQLTEHSRKFDKKIYWDVVAAQIPSRTASQCKSYYANVLKKTLDVQIRQNHKWNRAEIIALWALCANFDKDYAFIQKNYIPNLSVKQISSQFSQIQQKQQTIYCTFKKLLRKPDYIQNLSEQDFRQQWQILLAAIRHSTARAANYTSQQQTLDILLFNNDFEQKSKNAFFLDVDPHQLIGVYSQEAIRRNISSETLVNYDSLSPLIMQLQLLYQLVK</sequence>
<dbReference type="Proteomes" id="UP001642409">
    <property type="component" value="Unassembled WGS sequence"/>
</dbReference>
<accession>A0AA86Q7K6</accession>
<dbReference type="InterPro" id="IPR001005">
    <property type="entry name" value="SANT/Myb"/>
</dbReference>
<dbReference type="InterPro" id="IPR009057">
    <property type="entry name" value="Homeodomain-like_sf"/>
</dbReference>
<dbReference type="AlphaFoldDB" id="A0AA86Q7K6"/>
<organism evidence="1">
    <name type="scientific">Hexamita inflata</name>
    <dbReference type="NCBI Taxonomy" id="28002"/>
    <lineage>
        <taxon>Eukaryota</taxon>
        <taxon>Metamonada</taxon>
        <taxon>Diplomonadida</taxon>
        <taxon>Hexamitidae</taxon>
        <taxon>Hexamitinae</taxon>
        <taxon>Hexamita</taxon>
    </lineage>
</organism>
<dbReference type="EMBL" id="CAXDID020000145">
    <property type="protein sequence ID" value="CAL6040360.1"/>
    <property type="molecule type" value="Genomic_DNA"/>
</dbReference>
<reference evidence="1" key="1">
    <citation type="submission" date="2023-06" db="EMBL/GenBank/DDBJ databases">
        <authorList>
            <person name="Kurt Z."/>
        </authorList>
    </citation>
    <scope>NUCLEOTIDE SEQUENCE</scope>
</reference>
<name>A0AA86Q7K6_9EUKA</name>
<reference evidence="2 3" key="2">
    <citation type="submission" date="2024-07" db="EMBL/GenBank/DDBJ databases">
        <authorList>
            <person name="Akdeniz Z."/>
        </authorList>
    </citation>
    <scope>NUCLEOTIDE SEQUENCE [LARGE SCALE GENOMIC DNA]</scope>
</reference>
<gene>
    <name evidence="1" type="ORF">HINF_LOCUS35109</name>
    <name evidence="2" type="ORF">HINF_LOCUS38297</name>
</gene>
<dbReference type="SUPFAM" id="SSF46689">
    <property type="entry name" value="Homeodomain-like"/>
    <property type="match status" value="1"/>
</dbReference>
<dbReference type="GO" id="GO:0003677">
    <property type="term" value="F:DNA binding"/>
    <property type="evidence" value="ECO:0007669"/>
    <property type="project" value="UniProtKB-KW"/>
</dbReference>
<proteinExistence type="predicted"/>
<dbReference type="EMBL" id="CATOUU010000776">
    <property type="protein sequence ID" value="CAI9947464.1"/>
    <property type="molecule type" value="Genomic_DNA"/>
</dbReference>
<keyword evidence="3" id="KW-1185">Reference proteome</keyword>
<evidence type="ECO:0000313" key="2">
    <source>
        <dbReference type="EMBL" id="CAL6040360.1"/>
    </source>
</evidence>